<sequence length="291" mass="30567">MRRDVHGELRARLQEAAGAHEPDRERMLARIERGMAGPARPDHRARRPPVFGWVRVASATAAVAGVLVVGGYAVASAVRSDEAPPQRHVAVSPTPAPTPSPDATSRTPAPPVESSPSAPDRSRDTATAPAGTPGPSGAARPPAGVEDGPLWSDGSVDPHSNEFWAQSNVTLKTTERLTALTVELRIAQTGGVTSTGAWRSLPEGDFALAVEERDGFLVYAWTLKEGRAVPPGEWVFAGQYDHERGGRDAGDDRYTATAAAGSERLAVEGDFAPRGDKDAADGGDSDDDEDA</sequence>
<feature type="transmembrane region" description="Helical" evidence="2">
    <location>
        <begin position="50"/>
        <end position="75"/>
    </location>
</feature>
<organism evidence="3 4">
    <name type="scientific">Streptomyces prasinosporus</name>
    <dbReference type="NCBI Taxonomy" id="68256"/>
    <lineage>
        <taxon>Bacteria</taxon>
        <taxon>Bacillati</taxon>
        <taxon>Actinomycetota</taxon>
        <taxon>Actinomycetes</taxon>
        <taxon>Kitasatosporales</taxon>
        <taxon>Streptomycetaceae</taxon>
        <taxon>Streptomyces</taxon>
        <taxon>Streptomyces albogriseolus group</taxon>
    </lineage>
</organism>
<dbReference type="Proteomes" id="UP001501455">
    <property type="component" value="Unassembled WGS sequence"/>
</dbReference>
<reference evidence="4" key="1">
    <citation type="journal article" date="2019" name="Int. J. Syst. Evol. Microbiol.">
        <title>The Global Catalogue of Microorganisms (GCM) 10K type strain sequencing project: providing services to taxonomists for standard genome sequencing and annotation.</title>
        <authorList>
            <consortium name="The Broad Institute Genomics Platform"/>
            <consortium name="The Broad Institute Genome Sequencing Center for Infectious Disease"/>
            <person name="Wu L."/>
            <person name="Ma J."/>
        </authorList>
    </citation>
    <scope>NUCLEOTIDE SEQUENCE [LARGE SCALE GENOMIC DNA]</scope>
    <source>
        <strain evidence="4">JCM 4816</strain>
    </source>
</reference>
<feature type="compositionally biased region" description="Basic and acidic residues" evidence="1">
    <location>
        <begin position="265"/>
        <end position="280"/>
    </location>
</feature>
<keyword evidence="4" id="KW-1185">Reference proteome</keyword>
<keyword evidence="2" id="KW-0472">Membrane</keyword>
<keyword evidence="2" id="KW-1133">Transmembrane helix</keyword>
<feature type="region of interest" description="Disordered" evidence="1">
    <location>
        <begin position="260"/>
        <end position="291"/>
    </location>
</feature>
<feature type="compositionally biased region" description="Acidic residues" evidence="1">
    <location>
        <begin position="281"/>
        <end position="291"/>
    </location>
</feature>
<evidence type="ECO:0000313" key="3">
    <source>
        <dbReference type="EMBL" id="GAA3503589.1"/>
    </source>
</evidence>
<evidence type="ECO:0000256" key="1">
    <source>
        <dbReference type="SAM" id="MobiDB-lite"/>
    </source>
</evidence>
<gene>
    <name evidence="3" type="ORF">GCM10019016_106990</name>
</gene>
<dbReference type="EMBL" id="BAAAXF010000075">
    <property type="protein sequence ID" value="GAA3503589.1"/>
    <property type="molecule type" value="Genomic_DNA"/>
</dbReference>
<protein>
    <submittedName>
        <fullName evidence="3">Uncharacterized protein</fullName>
    </submittedName>
</protein>
<comment type="caution">
    <text evidence="3">The sequence shown here is derived from an EMBL/GenBank/DDBJ whole genome shotgun (WGS) entry which is preliminary data.</text>
</comment>
<proteinExistence type="predicted"/>
<name>A0ABP6U9J0_9ACTN</name>
<feature type="region of interest" description="Disordered" evidence="1">
    <location>
        <begin position="78"/>
        <end position="159"/>
    </location>
</feature>
<accession>A0ABP6U9J0</accession>
<keyword evidence="2" id="KW-0812">Transmembrane</keyword>
<evidence type="ECO:0000256" key="2">
    <source>
        <dbReference type="SAM" id="Phobius"/>
    </source>
</evidence>
<evidence type="ECO:0000313" key="4">
    <source>
        <dbReference type="Proteomes" id="UP001501455"/>
    </source>
</evidence>
<feature type="compositionally biased region" description="Low complexity" evidence="1">
    <location>
        <begin position="114"/>
        <end position="144"/>
    </location>
</feature>